<feature type="transmembrane region" description="Helical" evidence="1">
    <location>
        <begin position="31"/>
        <end position="54"/>
    </location>
</feature>
<keyword evidence="1" id="KW-0812">Transmembrane</keyword>
<dbReference type="WBParaSite" id="GPLIN_000638700">
    <property type="protein sequence ID" value="GPLIN_000638700"/>
    <property type="gene ID" value="GPLIN_000638700"/>
</dbReference>
<keyword evidence="2" id="KW-1185">Reference proteome</keyword>
<reference evidence="3" key="2">
    <citation type="submission" date="2016-06" db="UniProtKB">
        <authorList>
            <consortium name="WormBaseParasite"/>
        </authorList>
    </citation>
    <scope>IDENTIFICATION</scope>
</reference>
<protein>
    <submittedName>
        <fullName evidence="3">7TM_GPCR_Srx domain-containing protein</fullName>
    </submittedName>
</protein>
<accession>A0A183C0J4</accession>
<evidence type="ECO:0000256" key="1">
    <source>
        <dbReference type="SAM" id="Phobius"/>
    </source>
</evidence>
<evidence type="ECO:0000313" key="2">
    <source>
        <dbReference type="Proteomes" id="UP000050741"/>
    </source>
</evidence>
<keyword evidence="1" id="KW-1133">Transmembrane helix</keyword>
<dbReference type="Proteomes" id="UP000050741">
    <property type="component" value="Unassembled WGS sequence"/>
</dbReference>
<keyword evidence="1" id="KW-0472">Membrane</keyword>
<evidence type="ECO:0000313" key="3">
    <source>
        <dbReference type="WBParaSite" id="GPLIN_000638700"/>
    </source>
</evidence>
<dbReference type="AlphaFoldDB" id="A0A183C0J4"/>
<name>A0A183C0J4_GLOPA</name>
<sequence length="70" mass="8379">MDADRINIAKDSFITNNRIWELLQQFFFHKFTSLSIGIIVSNMFMYSLLLLLFCNKFVFLTFFRRGILFA</sequence>
<proteinExistence type="predicted"/>
<reference evidence="2" key="1">
    <citation type="submission" date="2014-05" db="EMBL/GenBank/DDBJ databases">
        <title>The genome and life-stage specific transcriptomes of Globodera pallida elucidate key aspects of plant parasitism by a cyst nematode.</title>
        <authorList>
            <person name="Cotton J.A."/>
            <person name="Lilley C.J."/>
            <person name="Jones L.M."/>
            <person name="Kikuchi T."/>
            <person name="Reid A.J."/>
            <person name="Thorpe P."/>
            <person name="Tsai I.J."/>
            <person name="Beasley H."/>
            <person name="Blok V."/>
            <person name="Cock P.J.A."/>
            <person name="Van den Akker S.E."/>
            <person name="Holroyd N."/>
            <person name="Hunt M."/>
            <person name="Mantelin S."/>
            <person name="Naghra H."/>
            <person name="Pain A."/>
            <person name="Palomares-Rius J.E."/>
            <person name="Zarowiecki M."/>
            <person name="Berriman M."/>
            <person name="Jones J.T."/>
            <person name="Urwin P.E."/>
        </authorList>
    </citation>
    <scope>NUCLEOTIDE SEQUENCE [LARGE SCALE GENOMIC DNA]</scope>
    <source>
        <strain evidence="2">Lindley</strain>
    </source>
</reference>
<organism evidence="2 3">
    <name type="scientific">Globodera pallida</name>
    <name type="common">Potato cyst nematode worm</name>
    <name type="synonym">Heterodera pallida</name>
    <dbReference type="NCBI Taxonomy" id="36090"/>
    <lineage>
        <taxon>Eukaryota</taxon>
        <taxon>Metazoa</taxon>
        <taxon>Ecdysozoa</taxon>
        <taxon>Nematoda</taxon>
        <taxon>Chromadorea</taxon>
        <taxon>Rhabditida</taxon>
        <taxon>Tylenchina</taxon>
        <taxon>Tylenchomorpha</taxon>
        <taxon>Tylenchoidea</taxon>
        <taxon>Heteroderidae</taxon>
        <taxon>Heteroderinae</taxon>
        <taxon>Globodera</taxon>
    </lineage>
</organism>